<protein>
    <submittedName>
        <fullName evidence="1">Uncharacterized protein</fullName>
    </submittedName>
</protein>
<name>A0AAU6Q7S1_9DEIO</name>
<proteinExistence type="predicted"/>
<organism evidence="1">
    <name type="scientific">Deinococcus sp. VB142</name>
    <dbReference type="NCBI Taxonomy" id="3112952"/>
    <lineage>
        <taxon>Bacteria</taxon>
        <taxon>Thermotogati</taxon>
        <taxon>Deinococcota</taxon>
        <taxon>Deinococci</taxon>
        <taxon>Deinococcales</taxon>
        <taxon>Deinococcaceae</taxon>
        <taxon>Deinococcus</taxon>
    </lineage>
</organism>
<gene>
    <name evidence="1" type="ORF">WDJ50_18245</name>
</gene>
<dbReference type="EMBL" id="CP149784">
    <property type="protein sequence ID" value="WYF46665.1"/>
    <property type="molecule type" value="Genomic_DNA"/>
</dbReference>
<sequence>MTSHDQAVRELRLYAAQVEMHLAQLDFQALMQLDSGALADLLYAQRDLWTLRLGLLGARDRAEQAAQALLITA</sequence>
<evidence type="ECO:0000313" key="1">
    <source>
        <dbReference type="EMBL" id="WYF46665.1"/>
    </source>
</evidence>
<dbReference type="AlphaFoldDB" id="A0AAU6Q7S1"/>
<keyword evidence="1" id="KW-0614">Plasmid</keyword>
<reference evidence="1" key="1">
    <citation type="submission" date="2024-03" db="EMBL/GenBank/DDBJ databases">
        <title>Deinococcus weizhi sp. nov., isolated from human skin.</title>
        <authorList>
            <person name="Wei Z."/>
            <person name="Tian F."/>
            <person name="Yang C."/>
            <person name="Xin L.T."/>
            <person name="Wen Z.J."/>
            <person name="Lan K.C."/>
            <person name="Yu L."/>
            <person name="Zhe W."/>
            <person name="Dan F.D."/>
            <person name="Jun W."/>
            <person name="Rui Z."/>
            <person name="Yong X.J."/>
            <person name="Ting Y."/>
            <person name="Wei X."/>
            <person name="Xu Z.G."/>
            <person name="Xin Z."/>
            <person name="Dong F.G."/>
            <person name="Ni X.M."/>
            <person name="Zheng M.G."/>
            <person name="Chun Y."/>
            <person name="Qian W.X."/>
        </authorList>
    </citation>
    <scope>NUCLEOTIDE SEQUENCE</scope>
    <source>
        <strain evidence="1">VB142</strain>
        <plasmid evidence="1">p1</plasmid>
    </source>
</reference>
<geneLocation type="plasmid" evidence="1">
    <name>p1</name>
</geneLocation>
<accession>A0AAU6Q7S1</accession>
<dbReference type="RefSeq" id="WP_339098147.1">
    <property type="nucleotide sequence ID" value="NZ_CP149784.1"/>
</dbReference>